<accession>A0ABS2GKT6</accession>
<dbReference type="PANTHER" id="PTHR42790">
    <property type="entry name" value="AMINOTRANSFERASE"/>
    <property type="match status" value="1"/>
</dbReference>
<evidence type="ECO:0000256" key="2">
    <source>
        <dbReference type="ARBA" id="ARBA00022576"/>
    </source>
</evidence>
<evidence type="ECO:0000313" key="6">
    <source>
        <dbReference type="EMBL" id="MBM6922621.1"/>
    </source>
</evidence>
<keyword evidence="7" id="KW-1185">Reference proteome</keyword>
<organism evidence="6 7">
    <name type="scientific">Hydrogenoanaerobacterium saccharovorans</name>
    <dbReference type="NCBI Taxonomy" id="474960"/>
    <lineage>
        <taxon>Bacteria</taxon>
        <taxon>Bacillati</taxon>
        <taxon>Bacillota</taxon>
        <taxon>Clostridia</taxon>
        <taxon>Eubacteriales</taxon>
        <taxon>Oscillospiraceae</taxon>
        <taxon>Hydrogenoanaerobacterium</taxon>
    </lineage>
</organism>
<dbReference type="PANTHER" id="PTHR42790:SF19">
    <property type="entry name" value="KYNURENINE_ALPHA-AMINOADIPATE AMINOTRANSFERASE, MITOCHONDRIAL"/>
    <property type="match status" value="1"/>
</dbReference>
<gene>
    <name evidence="6" type="ORF">H9X81_02770</name>
</gene>
<dbReference type="Pfam" id="PF00155">
    <property type="entry name" value="Aminotran_1_2"/>
    <property type="match status" value="1"/>
</dbReference>
<dbReference type="CDD" id="cd00609">
    <property type="entry name" value="AAT_like"/>
    <property type="match status" value="1"/>
</dbReference>
<dbReference type="Gene3D" id="3.90.1150.10">
    <property type="entry name" value="Aspartate Aminotransferase, domain 1"/>
    <property type="match status" value="1"/>
</dbReference>
<dbReference type="InterPro" id="IPR004839">
    <property type="entry name" value="Aminotransferase_I/II_large"/>
</dbReference>
<name>A0ABS2GKT6_9FIRM</name>
<protein>
    <submittedName>
        <fullName evidence="6">PLP-dependent aminotransferase family protein</fullName>
    </submittedName>
</protein>
<evidence type="ECO:0000256" key="1">
    <source>
        <dbReference type="ARBA" id="ARBA00001933"/>
    </source>
</evidence>
<evidence type="ECO:0000256" key="3">
    <source>
        <dbReference type="ARBA" id="ARBA00022679"/>
    </source>
</evidence>
<dbReference type="InterPro" id="IPR050859">
    <property type="entry name" value="Class-I_PLP-dep_aminotransf"/>
</dbReference>
<comment type="caution">
    <text evidence="6">The sequence shown here is derived from an EMBL/GenBank/DDBJ whole genome shotgun (WGS) entry which is preliminary data.</text>
</comment>
<reference evidence="6 7" key="1">
    <citation type="journal article" date="2021" name="Sci. Rep.">
        <title>The distribution of antibiotic resistance genes in chicken gut microbiota commensals.</title>
        <authorList>
            <person name="Juricova H."/>
            <person name="Matiasovicova J."/>
            <person name="Kubasova T."/>
            <person name="Cejkova D."/>
            <person name="Rychlik I."/>
        </authorList>
    </citation>
    <scope>NUCLEOTIDE SEQUENCE [LARGE SCALE GENOMIC DNA]</scope>
    <source>
        <strain evidence="6 7">An564</strain>
    </source>
</reference>
<evidence type="ECO:0000313" key="7">
    <source>
        <dbReference type="Proteomes" id="UP000724149"/>
    </source>
</evidence>
<keyword evidence="2 6" id="KW-0032">Aminotransferase</keyword>
<sequence length="394" mass="43240">MQFHRSAHAGSLRPTAANKILDMGADPAIISLAAGNPAPEAYPIAAVQDITRRILEEEPLEALQYSVPQGDPSLRRAVTDWMRSRYGCGREFDDCVIVSGAQQGGDLTARILCDPGDIVLCEEPTFLGCLDAFRAAGARLRGVPMQEDGIDVDALEAALREGGPIRFLYTIPNFQNPTGITMSMEKRRRVYELAVQYDILILEDNPYGDLRFRGEALPPIKSLDETGHVIYMGSFSKILAPGVRTGYVLAHRDLIAQYTTLKSACDVHSNILAQKICYRFLTEQDMDAHLAGLAAVYRRKSTLMLDAFDRCFDSRVTRTEPDGGLFVWCTLPEGCDSQPFAASAAEAGVLVVPGAGFMTEPETISRSFRLNYSTPSDEAILRGMEILGRLTHSL</sequence>
<dbReference type="GO" id="GO:0008483">
    <property type="term" value="F:transaminase activity"/>
    <property type="evidence" value="ECO:0007669"/>
    <property type="project" value="UniProtKB-KW"/>
</dbReference>
<keyword evidence="4" id="KW-0663">Pyridoxal phosphate</keyword>
<dbReference type="Proteomes" id="UP000724149">
    <property type="component" value="Unassembled WGS sequence"/>
</dbReference>
<feature type="domain" description="Aminotransferase class I/classII large" evidence="5">
    <location>
        <begin position="29"/>
        <end position="383"/>
    </location>
</feature>
<dbReference type="EMBL" id="JACSNR010000002">
    <property type="protein sequence ID" value="MBM6922621.1"/>
    <property type="molecule type" value="Genomic_DNA"/>
</dbReference>
<dbReference type="RefSeq" id="WP_204719654.1">
    <property type="nucleotide sequence ID" value="NZ_JACSNR010000002.1"/>
</dbReference>
<dbReference type="SUPFAM" id="SSF53383">
    <property type="entry name" value="PLP-dependent transferases"/>
    <property type="match status" value="1"/>
</dbReference>
<dbReference type="InterPro" id="IPR015424">
    <property type="entry name" value="PyrdxlP-dep_Trfase"/>
</dbReference>
<dbReference type="InterPro" id="IPR015422">
    <property type="entry name" value="PyrdxlP-dep_Trfase_small"/>
</dbReference>
<dbReference type="InterPro" id="IPR015421">
    <property type="entry name" value="PyrdxlP-dep_Trfase_major"/>
</dbReference>
<dbReference type="Gene3D" id="3.40.640.10">
    <property type="entry name" value="Type I PLP-dependent aspartate aminotransferase-like (Major domain)"/>
    <property type="match status" value="1"/>
</dbReference>
<proteinExistence type="predicted"/>
<evidence type="ECO:0000259" key="5">
    <source>
        <dbReference type="Pfam" id="PF00155"/>
    </source>
</evidence>
<keyword evidence="3" id="KW-0808">Transferase</keyword>
<comment type="cofactor">
    <cofactor evidence="1">
        <name>pyridoxal 5'-phosphate</name>
        <dbReference type="ChEBI" id="CHEBI:597326"/>
    </cofactor>
</comment>
<evidence type="ECO:0000256" key="4">
    <source>
        <dbReference type="ARBA" id="ARBA00022898"/>
    </source>
</evidence>